<comment type="caution">
    <text evidence="2">The sequence shown here is derived from an EMBL/GenBank/DDBJ whole genome shotgun (WGS) entry which is preliminary data.</text>
</comment>
<gene>
    <name evidence="2" type="ORF">FHX74_001217</name>
</gene>
<evidence type="ECO:0008006" key="4">
    <source>
        <dbReference type="Google" id="ProtNLM"/>
    </source>
</evidence>
<keyword evidence="1" id="KW-0472">Membrane</keyword>
<feature type="transmembrane region" description="Helical" evidence="1">
    <location>
        <begin position="12"/>
        <end position="30"/>
    </location>
</feature>
<dbReference type="Proteomes" id="UP000523079">
    <property type="component" value="Unassembled WGS sequence"/>
</dbReference>
<keyword evidence="1" id="KW-0812">Transmembrane</keyword>
<evidence type="ECO:0000313" key="3">
    <source>
        <dbReference type="Proteomes" id="UP000523079"/>
    </source>
</evidence>
<feature type="transmembrane region" description="Helical" evidence="1">
    <location>
        <begin position="36"/>
        <end position="57"/>
    </location>
</feature>
<keyword evidence="1" id="KW-1133">Transmembrane helix</keyword>
<evidence type="ECO:0000256" key="1">
    <source>
        <dbReference type="SAM" id="Phobius"/>
    </source>
</evidence>
<protein>
    <recommendedName>
        <fullName evidence="4">PH domain-containing protein</fullName>
    </recommendedName>
</protein>
<organism evidence="2 3">
    <name type="scientific">Microlunatus kandeliicorticis</name>
    <dbReference type="NCBI Taxonomy" id="1759536"/>
    <lineage>
        <taxon>Bacteria</taxon>
        <taxon>Bacillati</taxon>
        <taxon>Actinomycetota</taxon>
        <taxon>Actinomycetes</taxon>
        <taxon>Propionibacteriales</taxon>
        <taxon>Propionibacteriaceae</taxon>
        <taxon>Microlunatus</taxon>
    </lineage>
</organism>
<accession>A0A7W3IQY5</accession>
<sequence length="156" mass="17612">MAEPLTLAYNWRTPAVVSTSGLVLCLGLLIHARADGWLGVCAVIVLFWAAFMVVVWLRTRARMAVDGAVLTVRHYRGTHRLDGRKVVAVREYVTGSGPSYKVRLSGDPKVYFVPTALIRRGHSSFFDWVLRYAPDAELDRRSRRTIDLLRTRGLLE</sequence>
<reference evidence="2 3" key="1">
    <citation type="submission" date="2020-07" db="EMBL/GenBank/DDBJ databases">
        <title>Sequencing the genomes of 1000 actinobacteria strains.</title>
        <authorList>
            <person name="Klenk H.-P."/>
        </authorList>
    </citation>
    <scope>NUCLEOTIDE SEQUENCE [LARGE SCALE GENOMIC DNA]</scope>
    <source>
        <strain evidence="2 3">DSM 100723</strain>
    </source>
</reference>
<evidence type="ECO:0000313" key="2">
    <source>
        <dbReference type="EMBL" id="MBA8793612.1"/>
    </source>
</evidence>
<proteinExistence type="predicted"/>
<dbReference type="EMBL" id="JACGWT010000002">
    <property type="protein sequence ID" value="MBA8793612.1"/>
    <property type="molecule type" value="Genomic_DNA"/>
</dbReference>
<dbReference type="RefSeq" id="WP_182559210.1">
    <property type="nucleotide sequence ID" value="NZ_JACGWT010000002.1"/>
</dbReference>
<name>A0A7W3IQY5_9ACTN</name>
<keyword evidence="3" id="KW-1185">Reference proteome</keyword>
<dbReference type="AlphaFoldDB" id="A0A7W3IQY5"/>